<dbReference type="GO" id="GO:0046872">
    <property type="term" value="F:metal ion binding"/>
    <property type="evidence" value="ECO:0007669"/>
    <property type="project" value="InterPro"/>
</dbReference>
<dbReference type="InterPro" id="IPR034660">
    <property type="entry name" value="DinB/YfiT-like"/>
</dbReference>
<sequence length="216" mass="23902">MTAPHTDQSYTALLEEVAASQRALESTLETMTDQQAREPSRLPGWSRGHVVTHLARNADALNRFAVGVITGEPAPEMYPGGPAARAAAIEEGAGRSVELLAADFRFAGRRVIDSLREITADRFETPVNWRKPVTARDVPVLRWRELEIHHVDLGLDHAVGDWPEAFVDNTLATELPELKTLHPDVTIPELPHHELLAWLIGRPTRTGLPSVPAWPF</sequence>
<reference evidence="2 3" key="1">
    <citation type="submission" date="2017-05" db="EMBL/GenBank/DDBJ databases">
        <title>Isolation of Rhodococcus sp. S2-17 biodegrading of BP-3.</title>
        <authorList>
            <person name="Lee Y."/>
            <person name="Kim K.H."/>
            <person name="Chun B.H."/>
            <person name="Jung H.S."/>
            <person name="Jeon C.O."/>
        </authorList>
    </citation>
    <scope>NUCLEOTIDE SEQUENCE [LARGE SCALE GENOMIC DNA]</scope>
    <source>
        <strain evidence="2 3">S2-17</strain>
    </source>
</reference>
<dbReference type="KEGG" id="roz:CBI38_30295"/>
<accession>A0A2S2C2S1</accession>
<gene>
    <name evidence="2" type="ORF">CBI38_30295</name>
</gene>
<evidence type="ECO:0000313" key="2">
    <source>
        <dbReference type="EMBL" id="AWK75207.1"/>
    </source>
</evidence>
<dbReference type="SUPFAM" id="SSF109854">
    <property type="entry name" value="DinB/YfiT-like putative metalloenzymes"/>
    <property type="match status" value="1"/>
</dbReference>
<dbReference type="InterPro" id="IPR024344">
    <property type="entry name" value="MDMPI_metal-binding"/>
</dbReference>
<organism evidence="2 3">
    <name type="scientific">Rhodococcus oxybenzonivorans</name>
    <dbReference type="NCBI Taxonomy" id="1990687"/>
    <lineage>
        <taxon>Bacteria</taxon>
        <taxon>Bacillati</taxon>
        <taxon>Actinomycetota</taxon>
        <taxon>Actinomycetes</taxon>
        <taxon>Mycobacteriales</taxon>
        <taxon>Nocardiaceae</taxon>
        <taxon>Rhodococcus</taxon>
    </lineage>
</organism>
<dbReference type="Proteomes" id="UP000245711">
    <property type="component" value="Chromosome"/>
</dbReference>
<feature type="domain" description="Mycothiol-dependent maleylpyruvate isomerase metal-binding" evidence="1">
    <location>
        <begin position="18"/>
        <end position="153"/>
    </location>
</feature>
<dbReference type="Gene3D" id="1.20.120.450">
    <property type="entry name" value="dinb family like domain"/>
    <property type="match status" value="1"/>
</dbReference>
<dbReference type="RefSeq" id="WP_109334720.1">
    <property type="nucleotide sequence ID" value="NZ_CP021354.1"/>
</dbReference>
<dbReference type="AlphaFoldDB" id="A0A2S2C2S1"/>
<dbReference type="Pfam" id="PF11716">
    <property type="entry name" value="MDMPI_N"/>
    <property type="match status" value="1"/>
</dbReference>
<evidence type="ECO:0000259" key="1">
    <source>
        <dbReference type="Pfam" id="PF11716"/>
    </source>
</evidence>
<keyword evidence="3" id="KW-1185">Reference proteome</keyword>
<name>A0A2S2C2S1_9NOCA</name>
<dbReference type="OrthoDB" id="5118203at2"/>
<dbReference type="InterPro" id="IPR017517">
    <property type="entry name" value="Maleyloyr_isom"/>
</dbReference>
<proteinExistence type="predicted"/>
<dbReference type="NCBIfam" id="TIGR03083">
    <property type="entry name" value="maleylpyruvate isomerase family mycothiol-dependent enzyme"/>
    <property type="match status" value="1"/>
</dbReference>
<evidence type="ECO:0000313" key="3">
    <source>
        <dbReference type="Proteomes" id="UP000245711"/>
    </source>
</evidence>
<dbReference type="EMBL" id="CP021354">
    <property type="protein sequence ID" value="AWK75207.1"/>
    <property type="molecule type" value="Genomic_DNA"/>
</dbReference>
<protein>
    <recommendedName>
        <fullName evidence="1">Mycothiol-dependent maleylpyruvate isomerase metal-binding domain-containing protein</fullName>
    </recommendedName>
</protein>